<dbReference type="EMBL" id="BAABBU010000005">
    <property type="protein sequence ID" value="GAA4125752.1"/>
    <property type="molecule type" value="Genomic_DNA"/>
</dbReference>
<sequence>MDAEFTWEERLSRWAGAIPDRTLLLGLSTVAALASLLRTRPGRTEERHPPAEHVHADGAEKEHR</sequence>
<keyword evidence="4" id="KW-1185">Reference proteome</keyword>
<dbReference type="Proteomes" id="UP001501845">
    <property type="component" value="Unassembled WGS sequence"/>
</dbReference>
<reference evidence="4" key="1">
    <citation type="journal article" date="2019" name="Int. J. Syst. Evol. Microbiol.">
        <title>The Global Catalogue of Microorganisms (GCM) 10K type strain sequencing project: providing services to taxonomists for standard genome sequencing and annotation.</title>
        <authorList>
            <consortium name="The Broad Institute Genomics Platform"/>
            <consortium name="The Broad Institute Genome Sequencing Center for Infectious Disease"/>
            <person name="Wu L."/>
            <person name="Ma J."/>
        </authorList>
    </citation>
    <scope>NUCLEOTIDE SEQUENCE [LARGE SCALE GENOMIC DNA]</scope>
    <source>
        <strain evidence="4">JCM 17589</strain>
    </source>
</reference>
<keyword evidence="2" id="KW-1133">Transmembrane helix</keyword>
<accession>A0ABP7XUK5</accession>
<keyword evidence="2" id="KW-0812">Transmembrane</keyword>
<evidence type="ECO:0000256" key="2">
    <source>
        <dbReference type="SAM" id="Phobius"/>
    </source>
</evidence>
<keyword evidence="2" id="KW-0472">Membrane</keyword>
<evidence type="ECO:0000256" key="1">
    <source>
        <dbReference type="SAM" id="MobiDB-lite"/>
    </source>
</evidence>
<feature type="transmembrane region" description="Helical" evidence="2">
    <location>
        <begin position="20"/>
        <end position="37"/>
    </location>
</feature>
<gene>
    <name evidence="3" type="ORF">GCM10022285_09370</name>
</gene>
<dbReference type="RefSeq" id="WP_234309818.1">
    <property type="nucleotide sequence ID" value="NZ_BAABBU010000005.1"/>
</dbReference>
<comment type="caution">
    <text evidence="3">The sequence shown here is derived from an EMBL/GenBank/DDBJ whole genome shotgun (WGS) entry which is preliminary data.</text>
</comment>
<feature type="region of interest" description="Disordered" evidence="1">
    <location>
        <begin position="40"/>
        <end position="64"/>
    </location>
</feature>
<evidence type="ECO:0000313" key="4">
    <source>
        <dbReference type="Proteomes" id="UP001501845"/>
    </source>
</evidence>
<name>A0ABP7XUK5_9ACTN</name>
<organism evidence="3 4">
    <name type="scientific">Streptomyces tunisiensis</name>
    <dbReference type="NCBI Taxonomy" id="948699"/>
    <lineage>
        <taxon>Bacteria</taxon>
        <taxon>Bacillati</taxon>
        <taxon>Actinomycetota</taxon>
        <taxon>Actinomycetes</taxon>
        <taxon>Kitasatosporales</taxon>
        <taxon>Streptomycetaceae</taxon>
        <taxon>Streptomyces</taxon>
    </lineage>
</organism>
<evidence type="ECO:0000313" key="3">
    <source>
        <dbReference type="EMBL" id="GAA4125752.1"/>
    </source>
</evidence>
<protein>
    <submittedName>
        <fullName evidence="3">Uncharacterized protein</fullName>
    </submittedName>
</protein>
<feature type="compositionally biased region" description="Basic and acidic residues" evidence="1">
    <location>
        <begin position="42"/>
        <end position="64"/>
    </location>
</feature>
<proteinExistence type="predicted"/>